<accession>A0A3M7TAB2</accession>
<keyword evidence="3" id="KW-1185">Reference proteome</keyword>
<comment type="caution">
    <text evidence="2">The sequence shown here is derived from an EMBL/GenBank/DDBJ whole genome shotgun (WGS) entry which is preliminary data.</text>
</comment>
<protein>
    <submittedName>
        <fullName evidence="2">Uncharacterized protein</fullName>
    </submittedName>
</protein>
<organism evidence="2 3">
    <name type="scientific">Brachionus plicatilis</name>
    <name type="common">Marine rotifer</name>
    <name type="synonym">Brachionus muelleri</name>
    <dbReference type="NCBI Taxonomy" id="10195"/>
    <lineage>
        <taxon>Eukaryota</taxon>
        <taxon>Metazoa</taxon>
        <taxon>Spiralia</taxon>
        <taxon>Gnathifera</taxon>
        <taxon>Rotifera</taxon>
        <taxon>Eurotatoria</taxon>
        <taxon>Monogononta</taxon>
        <taxon>Pseudotrocha</taxon>
        <taxon>Ploima</taxon>
        <taxon>Brachionidae</taxon>
        <taxon>Brachionus</taxon>
    </lineage>
</organism>
<keyword evidence="1" id="KW-0472">Membrane</keyword>
<gene>
    <name evidence="2" type="ORF">BpHYR1_024143</name>
</gene>
<name>A0A3M7TAB2_BRAPC</name>
<keyword evidence="1" id="KW-0812">Transmembrane</keyword>
<feature type="transmembrane region" description="Helical" evidence="1">
    <location>
        <begin position="12"/>
        <end position="31"/>
    </location>
</feature>
<dbReference type="AlphaFoldDB" id="A0A3M7TAB2"/>
<dbReference type="Proteomes" id="UP000276133">
    <property type="component" value="Unassembled WGS sequence"/>
</dbReference>
<evidence type="ECO:0000313" key="2">
    <source>
        <dbReference type="EMBL" id="RNA45043.1"/>
    </source>
</evidence>
<keyword evidence="1" id="KW-1133">Transmembrane helix</keyword>
<proteinExistence type="predicted"/>
<reference evidence="2 3" key="1">
    <citation type="journal article" date="2018" name="Sci. Rep.">
        <title>Genomic signatures of local adaptation to the degree of environmental predictability in rotifers.</title>
        <authorList>
            <person name="Franch-Gras L."/>
            <person name="Hahn C."/>
            <person name="Garcia-Roger E.M."/>
            <person name="Carmona M.J."/>
            <person name="Serra M."/>
            <person name="Gomez A."/>
        </authorList>
    </citation>
    <scope>NUCLEOTIDE SEQUENCE [LARGE SCALE GENOMIC DNA]</scope>
    <source>
        <strain evidence="2">HYR1</strain>
    </source>
</reference>
<evidence type="ECO:0000256" key="1">
    <source>
        <dbReference type="SAM" id="Phobius"/>
    </source>
</evidence>
<evidence type="ECO:0000313" key="3">
    <source>
        <dbReference type="Proteomes" id="UP000276133"/>
    </source>
</evidence>
<sequence length="67" mass="8173">MAHLKSKIHRFQIPLQSFTLFIFLYRTIYFFELMSQLWLYVCNPEVSLSTINEIMVLIRRIKKDTFV</sequence>
<dbReference type="EMBL" id="REGN01000038">
    <property type="protein sequence ID" value="RNA45043.1"/>
    <property type="molecule type" value="Genomic_DNA"/>
</dbReference>